<dbReference type="RefSeq" id="WP_084313751.1">
    <property type="nucleotide sequence ID" value="NZ_FNIJ01000015.1"/>
</dbReference>
<gene>
    <name evidence="8" type="ORF">SAMN05216193_11581</name>
</gene>
<protein>
    <recommendedName>
        <fullName evidence="2">Toxin CcdB</fullName>
    </recommendedName>
    <alternativeName>
        <fullName evidence="7">Cytotoxic protein CcdB</fullName>
    </alternativeName>
    <alternativeName>
        <fullName evidence="6">Protein LetD</fullName>
    </alternativeName>
</protein>
<dbReference type="GO" id="GO:0006276">
    <property type="term" value="P:plasmid maintenance"/>
    <property type="evidence" value="ECO:0007669"/>
    <property type="project" value="InterPro"/>
</dbReference>
<dbReference type="OrthoDB" id="9813510at2"/>
<dbReference type="Gene3D" id="2.30.30.110">
    <property type="match status" value="1"/>
</dbReference>
<dbReference type="Pfam" id="PF01845">
    <property type="entry name" value="CcdB"/>
    <property type="match status" value="1"/>
</dbReference>
<organism evidence="8 9">
    <name type="scientific">Pseudomonas jinjuensis</name>
    <dbReference type="NCBI Taxonomy" id="198616"/>
    <lineage>
        <taxon>Bacteria</taxon>
        <taxon>Pseudomonadati</taxon>
        <taxon>Pseudomonadota</taxon>
        <taxon>Gammaproteobacteria</taxon>
        <taxon>Pseudomonadales</taxon>
        <taxon>Pseudomonadaceae</taxon>
        <taxon>Pseudomonas</taxon>
    </lineage>
</organism>
<dbReference type="EMBL" id="FNIJ01000015">
    <property type="protein sequence ID" value="SDO75041.1"/>
    <property type="molecule type" value="Genomic_DNA"/>
</dbReference>
<evidence type="ECO:0000256" key="6">
    <source>
        <dbReference type="ARBA" id="ARBA00029628"/>
    </source>
</evidence>
<evidence type="ECO:0000256" key="5">
    <source>
        <dbReference type="ARBA" id="ARBA00023163"/>
    </source>
</evidence>
<keyword evidence="4" id="KW-0805">Transcription regulation</keyword>
<evidence type="ECO:0000313" key="8">
    <source>
        <dbReference type="EMBL" id="SDO75041.1"/>
    </source>
</evidence>
<dbReference type="Proteomes" id="UP000242957">
    <property type="component" value="Unassembled WGS sequence"/>
</dbReference>
<accession>A0A1H0M410</accession>
<keyword evidence="5" id="KW-0804">Transcription</keyword>
<comment type="similarity">
    <text evidence="1">Belongs to the CcdB toxin family.</text>
</comment>
<sequence>MAQFNLYRNSNPRSREDIPLLLDVQSELLDSLKTRMVIPLSRSQSLQGISRLTPRATFEGTDYLLLTPQMAGIALRDLGEPVGSLAHLRGEIIAAIDLLITGI</sequence>
<proteinExistence type="inferred from homology"/>
<evidence type="ECO:0000256" key="3">
    <source>
        <dbReference type="ARBA" id="ARBA00022491"/>
    </source>
</evidence>
<evidence type="ECO:0000256" key="2">
    <source>
        <dbReference type="ARBA" id="ARBA00015075"/>
    </source>
</evidence>
<dbReference type="AlphaFoldDB" id="A0A1H0M410"/>
<name>A0A1H0M410_9PSED</name>
<dbReference type="InterPro" id="IPR002712">
    <property type="entry name" value="CcdB"/>
</dbReference>
<keyword evidence="3" id="KW-0678">Repressor</keyword>
<reference evidence="9" key="1">
    <citation type="submission" date="2016-10" db="EMBL/GenBank/DDBJ databases">
        <authorList>
            <person name="Varghese N."/>
            <person name="Submissions S."/>
        </authorList>
    </citation>
    <scope>NUCLEOTIDE SEQUENCE [LARGE SCALE GENOMIC DNA]</scope>
    <source>
        <strain evidence="9">JCM 21621</strain>
    </source>
</reference>
<evidence type="ECO:0000313" key="9">
    <source>
        <dbReference type="Proteomes" id="UP000242957"/>
    </source>
</evidence>
<evidence type="ECO:0000256" key="4">
    <source>
        <dbReference type="ARBA" id="ARBA00023015"/>
    </source>
</evidence>
<keyword evidence="9" id="KW-1185">Reference proteome</keyword>
<dbReference type="SUPFAM" id="SSF50118">
    <property type="entry name" value="Cell growth inhibitor/plasmid maintenance toxic component"/>
    <property type="match status" value="1"/>
</dbReference>
<evidence type="ECO:0000256" key="7">
    <source>
        <dbReference type="ARBA" id="ARBA00033135"/>
    </source>
</evidence>
<dbReference type="STRING" id="198616.SAMN05216193_11581"/>
<dbReference type="GO" id="GO:0008657">
    <property type="term" value="F:DNA topoisomerase type II (double strand cut, ATP-hydrolyzing) inhibitor activity"/>
    <property type="evidence" value="ECO:0007669"/>
    <property type="project" value="InterPro"/>
</dbReference>
<evidence type="ECO:0000256" key="1">
    <source>
        <dbReference type="ARBA" id="ARBA00005230"/>
    </source>
</evidence>
<dbReference type="InterPro" id="IPR011067">
    <property type="entry name" value="Plasmid_toxin/cell-grow_inhib"/>
</dbReference>